<keyword evidence="10" id="KW-1133">Transmembrane helix</keyword>
<dbReference type="HOGENOM" id="CLU_015664_0_0_0"/>
<dbReference type="AlphaFoldDB" id="E1IE23"/>
<feature type="region of interest" description="Disordered" evidence="9">
    <location>
        <begin position="305"/>
        <end position="356"/>
    </location>
</feature>
<keyword evidence="3" id="KW-0808">Transferase</keyword>
<dbReference type="PROSITE" id="PS50293">
    <property type="entry name" value="TPR_REGION"/>
    <property type="match status" value="2"/>
</dbReference>
<feature type="repeat" description="TPR" evidence="7">
    <location>
        <begin position="745"/>
        <end position="778"/>
    </location>
</feature>
<dbReference type="SMART" id="SM00220">
    <property type="entry name" value="S_TKc"/>
    <property type="match status" value="1"/>
</dbReference>
<feature type="transmembrane region" description="Helical" evidence="10">
    <location>
        <begin position="366"/>
        <end position="388"/>
    </location>
</feature>
<dbReference type="Proteomes" id="UP000054010">
    <property type="component" value="Unassembled WGS sequence"/>
</dbReference>
<dbReference type="STRING" id="765420.OSCT_1574"/>
<dbReference type="InterPro" id="IPR017441">
    <property type="entry name" value="Protein_kinase_ATP_BS"/>
</dbReference>
<dbReference type="InterPro" id="IPR019734">
    <property type="entry name" value="TPR_rpt"/>
</dbReference>
<evidence type="ECO:0000256" key="5">
    <source>
        <dbReference type="ARBA" id="ARBA00022777"/>
    </source>
</evidence>
<proteinExistence type="predicted"/>
<dbReference type="OrthoDB" id="9814968at2"/>
<feature type="repeat" description="TPR" evidence="7">
    <location>
        <begin position="779"/>
        <end position="812"/>
    </location>
</feature>
<dbReference type="Gene3D" id="1.10.510.10">
    <property type="entry name" value="Transferase(Phosphotransferase) domain 1"/>
    <property type="match status" value="1"/>
</dbReference>
<evidence type="ECO:0000256" key="2">
    <source>
        <dbReference type="ARBA" id="ARBA00022527"/>
    </source>
</evidence>
<accession>E1IE23</accession>
<dbReference type="eggNOG" id="COG0457">
    <property type="taxonomic scope" value="Bacteria"/>
</dbReference>
<dbReference type="EC" id="2.7.11.1" evidence="1"/>
<evidence type="ECO:0000256" key="9">
    <source>
        <dbReference type="SAM" id="MobiDB-lite"/>
    </source>
</evidence>
<dbReference type="CDD" id="cd14014">
    <property type="entry name" value="STKc_PknB_like"/>
    <property type="match status" value="1"/>
</dbReference>
<dbReference type="FunFam" id="1.10.510.10:FF:000021">
    <property type="entry name" value="Serine/threonine protein kinase"/>
    <property type="match status" value="1"/>
</dbReference>
<feature type="repeat" description="TPR" evidence="7">
    <location>
        <begin position="666"/>
        <end position="699"/>
    </location>
</feature>
<evidence type="ECO:0000256" key="4">
    <source>
        <dbReference type="ARBA" id="ARBA00022741"/>
    </source>
</evidence>
<evidence type="ECO:0000256" key="10">
    <source>
        <dbReference type="SAM" id="Phobius"/>
    </source>
</evidence>
<dbReference type="InterPro" id="IPR008271">
    <property type="entry name" value="Ser/Thr_kinase_AS"/>
</dbReference>
<dbReference type="GO" id="GO:0005524">
    <property type="term" value="F:ATP binding"/>
    <property type="evidence" value="ECO:0007669"/>
    <property type="project" value="UniProtKB-UniRule"/>
</dbReference>
<dbReference type="InterPro" id="IPR011009">
    <property type="entry name" value="Kinase-like_dom_sf"/>
</dbReference>
<comment type="caution">
    <text evidence="12">The sequence shown here is derived from an EMBL/GenBank/DDBJ whole genome shotgun (WGS) entry which is preliminary data.</text>
</comment>
<evidence type="ECO:0000256" key="3">
    <source>
        <dbReference type="ARBA" id="ARBA00022679"/>
    </source>
</evidence>
<feature type="repeat" description="TPR" evidence="7">
    <location>
        <begin position="598"/>
        <end position="631"/>
    </location>
</feature>
<evidence type="ECO:0000313" key="12">
    <source>
        <dbReference type="EMBL" id="EFO80565.1"/>
    </source>
</evidence>
<dbReference type="InterPro" id="IPR011990">
    <property type="entry name" value="TPR-like_helical_dom_sf"/>
</dbReference>
<keyword evidence="7" id="KW-0802">TPR repeat</keyword>
<dbReference type="PANTHER" id="PTHR43289">
    <property type="entry name" value="MITOGEN-ACTIVATED PROTEIN KINASE KINASE KINASE 20-RELATED"/>
    <property type="match status" value="1"/>
</dbReference>
<dbReference type="Pfam" id="PF13181">
    <property type="entry name" value="TPR_8"/>
    <property type="match status" value="1"/>
</dbReference>
<keyword evidence="2 12" id="KW-0723">Serine/threonine-protein kinase</keyword>
<sequence length="858" mass="92315">MTQQNLIGTTLGRFEIISELGRGGMAVVYKAHQADLDRIVALKILPPDLTHDTSYIARFRQEARSVARLEHPHIMPIYDVGETNGIHYIAMKFIQGRTLKEVLQEEGAMPVRRAAEILAQVGDALDYAHRQGVIHRDIKPSNVMLTDEGWAYLTDFGLARGTGNVTSGLTMAGTVMGTPEYMSPEQAQGLPTVGPPTDIYALGVVLYELLTGTFPFHAETPMAMLAARLLQAPIPPRDVRGDLPSAVEDVVMRALARKPEARFASSAEMVAALRSAAGIGAGTSAQPPLTPGAGMPAIGETIVTNTGGSPTPPYVRPQTPTPPPRDQVGAAIPPLPHLSTPPPTIPVGANNPPPVAAAPTKPKTGLFIGIGAAVVVILMLIGGAAIALRPKAPVSPTSIPTNAAIATLLTQSEADLVAGELDAALAGYQQALDEAPGNLAALQGIAIIDNLRADWQQAEISANELVNAASSDDQAAALGLTLLADAIISQGSADEAEDTIEEALNLDTSLALAHAIRSTITASQAADLNDTNLMDTALAEADTAIDELDSENSIIQALTYNAIAVTFSEDYSLTDNSVSLSSSEENYQQAIDLLPNVALFHTNMGYLYNNSADYEQARSAFETALDIDPNYSEAQLGIGWGYYRQDQGTKADEAFDTALSMNPNNPNTHYAKGRIAFDNDEYRNAINYFERANQLNPRSTYTLAWLARAYQFEGFFADNDATRKDLYAKAESIYRQALDIRPNFAFATSGLGWVLQYQEKYEESISIFERAIELNPNDDEAYNGLGWSLFNLDRLGDAETAFRQSTQLAPNYASPQYGLGRTLEELGRLDEARAAFKTTLEIDPTYTQAEEALKRLGN</sequence>
<dbReference type="SUPFAM" id="SSF56112">
    <property type="entry name" value="Protein kinase-like (PK-like)"/>
    <property type="match status" value="1"/>
</dbReference>
<reference evidence="12 13" key="1">
    <citation type="journal article" date="2011" name="J. Bacteriol.">
        <title>Draft genome sequence of the anoxygenic filamentous phototrophic bacterium Oscillochloris trichoides subsp. DG-6.</title>
        <authorList>
            <person name="Kuznetsov B.B."/>
            <person name="Ivanovsky R.N."/>
            <person name="Keppen O.I."/>
            <person name="Sukhacheva M.V."/>
            <person name="Bumazhkin B.K."/>
            <person name="Patutina E.O."/>
            <person name="Beletsky A.V."/>
            <person name="Mardanov A.V."/>
            <person name="Baslerov R.V."/>
            <person name="Panteleeva A.N."/>
            <person name="Kolganova T.V."/>
            <person name="Ravin N.V."/>
            <person name="Skryabin K.G."/>
        </authorList>
    </citation>
    <scope>NUCLEOTIDE SEQUENCE [LARGE SCALE GENOMIC DNA]</scope>
    <source>
        <strain evidence="12 13">DG-6</strain>
    </source>
</reference>
<dbReference type="Gene3D" id="1.25.40.10">
    <property type="entry name" value="Tetratricopeptide repeat domain"/>
    <property type="match status" value="4"/>
</dbReference>
<dbReference type="EMBL" id="ADVR01000049">
    <property type="protein sequence ID" value="EFO80565.1"/>
    <property type="molecule type" value="Genomic_DNA"/>
</dbReference>
<dbReference type="PANTHER" id="PTHR43289:SF6">
    <property type="entry name" value="SERINE_THREONINE-PROTEIN KINASE NEKL-3"/>
    <property type="match status" value="1"/>
</dbReference>
<feature type="repeat" description="TPR" evidence="7">
    <location>
        <begin position="813"/>
        <end position="846"/>
    </location>
</feature>
<feature type="repeat" description="TPR" evidence="7">
    <location>
        <begin position="632"/>
        <end position="665"/>
    </location>
</feature>
<dbReference type="PROSITE" id="PS00107">
    <property type="entry name" value="PROTEIN_KINASE_ATP"/>
    <property type="match status" value="1"/>
</dbReference>
<feature type="binding site" evidence="8">
    <location>
        <position position="43"/>
    </location>
    <ligand>
        <name>ATP</name>
        <dbReference type="ChEBI" id="CHEBI:30616"/>
    </ligand>
</feature>
<evidence type="ECO:0000313" key="13">
    <source>
        <dbReference type="Proteomes" id="UP000054010"/>
    </source>
</evidence>
<dbReference type="PROSITE" id="PS00108">
    <property type="entry name" value="PROTEIN_KINASE_ST"/>
    <property type="match status" value="1"/>
</dbReference>
<dbReference type="Pfam" id="PF13432">
    <property type="entry name" value="TPR_16"/>
    <property type="match status" value="1"/>
</dbReference>
<feature type="domain" description="Protein kinase" evidence="11">
    <location>
        <begin position="14"/>
        <end position="289"/>
    </location>
</feature>
<dbReference type="GO" id="GO:0004674">
    <property type="term" value="F:protein serine/threonine kinase activity"/>
    <property type="evidence" value="ECO:0007669"/>
    <property type="project" value="UniProtKB-KW"/>
</dbReference>
<keyword evidence="13" id="KW-1185">Reference proteome</keyword>
<dbReference type="PROSITE" id="PS50005">
    <property type="entry name" value="TPR"/>
    <property type="match status" value="6"/>
</dbReference>
<dbReference type="Pfam" id="PF14559">
    <property type="entry name" value="TPR_19"/>
    <property type="match status" value="1"/>
</dbReference>
<keyword evidence="6 8" id="KW-0067">ATP-binding</keyword>
<dbReference type="PROSITE" id="PS50011">
    <property type="entry name" value="PROTEIN_KINASE_DOM"/>
    <property type="match status" value="1"/>
</dbReference>
<protein>
    <recommendedName>
        <fullName evidence="1">non-specific serine/threonine protein kinase</fullName>
        <ecNumber evidence="1">2.7.11.1</ecNumber>
    </recommendedName>
</protein>
<evidence type="ECO:0000256" key="1">
    <source>
        <dbReference type="ARBA" id="ARBA00012513"/>
    </source>
</evidence>
<keyword evidence="10" id="KW-0812">Transmembrane</keyword>
<evidence type="ECO:0000256" key="7">
    <source>
        <dbReference type="PROSITE-ProRule" id="PRU00339"/>
    </source>
</evidence>
<gene>
    <name evidence="12" type="ORF">OSCT_1574</name>
</gene>
<name>E1IE23_9CHLR</name>
<evidence type="ECO:0000256" key="8">
    <source>
        <dbReference type="PROSITE-ProRule" id="PRU10141"/>
    </source>
</evidence>
<dbReference type="SMART" id="SM00028">
    <property type="entry name" value="TPR"/>
    <property type="match status" value="9"/>
</dbReference>
<evidence type="ECO:0000259" key="11">
    <source>
        <dbReference type="PROSITE" id="PS50011"/>
    </source>
</evidence>
<dbReference type="eggNOG" id="COG0515">
    <property type="taxonomic scope" value="Bacteria"/>
</dbReference>
<feature type="compositionally biased region" description="Pro residues" evidence="9">
    <location>
        <begin position="310"/>
        <end position="325"/>
    </location>
</feature>
<dbReference type="SUPFAM" id="SSF48452">
    <property type="entry name" value="TPR-like"/>
    <property type="match status" value="2"/>
</dbReference>
<organism evidence="12 13">
    <name type="scientific">Oscillochloris trichoides DG-6</name>
    <dbReference type="NCBI Taxonomy" id="765420"/>
    <lineage>
        <taxon>Bacteria</taxon>
        <taxon>Bacillati</taxon>
        <taxon>Chloroflexota</taxon>
        <taxon>Chloroflexia</taxon>
        <taxon>Chloroflexales</taxon>
        <taxon>Chloroflexineae</taxon>
        <taxon>Oscillochloridaceae</taxon>
        <taxon>Oscillochloris</taxon>
    </lineage>
</organism>
<dbReference type="Pfam" id="PF00069">
    <property type="entry name" value="Pkinase"/>
    <property type="match status" value="1"/>
</dbReference>
<dbReference type="InterPro" id="IPR000719">
    <property type="entry name" value="Prot_kinase_dom"/>
</dbReference>
<keyword evidence="10" id="KW-0472">Membrane</keyword>
<evidence type="ECO:0000256" key="6">
    <source>
        <dbReference type="ARBA" id="ARBA00022840"/>
    </source>
</evidence>
<feature type="compositionally biased region" description="Pro residues" evidence="9">
    <location>
        <begin position="333"/>
        <end position="356"/>
    </location>
</feature>
<keyword evidence="4 8" id="KW-0547">Nucleotide-binding</keyword>
<keyword evidence="5 12" id="KW-0418">Kinase</keyword>
<dbReference type="Gene3D" id="3.30.200.20">
    <property type="entry name" value="Phosphorylase Kinase, domain 1"/>
    <property type="match status" value="1"/>
</dbReference>